<dbReference type="EMBL" id="QJKJ01002033">
    <property type="protein sequence ID" value="RDY04692.1"/>
    <property type="molecule type" value="Genomic_DNA"/>
</dbReference>
<keyword evidence="3" id="KW-0540">Nuclease</keyword>
<evidence type="ECO:0000313" key="9">
    <source>
        <dbReference type="EMBL" id="RDY04692.1"/>
    </source>
</evidence>
<name>A0A371HPN6_MUCPR</name>
<dbReference type="GO" id="GO:0004523">
    <property type="term" value="F:RNA-DNA hybrid ribonuclease activity"/>
    <property type="evidence" value="ECO:0007669"/>
    <property type="project" value="InterPro"/>
</dbReference>
<feature type="domain" description="Reverse transcriptase RNase H-like" evidence="8">
    <location>
        <begin position="2"/>
        <end position="61"/>
    </location>
</feature>
<dbReference type="InterPro" id="IPR012337">
    <property type="entry name" value="RNaseH-like_sf"/>
</dbReference>
<keyword evidence="2" id="KW-0548">Nucleotidyltransferase</keyword>
<feature type="domain" description="RNase H type-1" evidence="7">
    <location>
        <begin position="134"/>
        <end position="201"/>
    </location>
</feature>
<evidence type="ECO:0000259" key="7">
    <source>
        <dbReference type="Pfam" id="PF13456"/>
    </source>
</evidence>
<feature type="non-terminal residue" evidence="9">
    <location>
        <position position="1"/>
    </location>
</feature>
<evidence type="ECO:0008006" key="11">
    <source>
        <dbReference type="Google" id="ProtNLM"/>
    </source>
</evidence>
<evidence type="ECO:0000256" key="6">
    <source>
        <dbReference type="ARBA" id="ARBA00022918"/>
    </source>
</evidence>
<gene>
    <name evidence="9" type="ORF">CR513_11561</name>
</gene>
<organism evidence="9 10">
    <name type="scientific">Mucuna pruriens</name>
    <name type="common">Velvet bean</name>
    <name type="synonym">Dolichos pruriens</name>
    <dbReference type="NCBI Taxonomy" id="157652"/>
    <lineage>
        <taxon>Eukaryota</taxon>
        <taxon>Viridiplantae</taxon>
        <taxon>Streptophyta</taxon>
        <taxon>Embryophyta</taxon>
        <taxon>Tracheophyta</taxon>
        <taxon>Spermatophyta</taxon>
        <taxon>Magnoliopsida</taxon>
        <taxon>eudicotyledons</taxon>
        <taxon>Gunneridae</taxon>
        <taxon>Pentapetalae</taxon>
        <taxon>rosids</taxon>
        <taxon>fabids</taxon>
        <taxon>Fabales</taxon>
        <taxon>Fabaceae</taxon>
        <taxon>Papilionoideae</taxon>
        <taxon>50 kb inversion clade</taxon>
        <taxon>NPAAA clade</taxon>
        <taxon>indigoferoid/millettioid clade</taxon>
        <taxon>Phaseoleae</taxon>
        <taxon>Mucuna</taxon>
    </lineage>
</organism>
<dbReference type="SUPFAM" id="SSF53098">
    <property type="entry name" value="Ribonuclease H-like"/>
    <property type="match status" value="1"/>
</dbReference>
<comment type="caution">
    <text evidence="9">The sequence shown here is derived from an EMBL/GenBank/DDBJ whole genome shotgun (WGS) entry which is preliminary data.</text>
</comment>
<dbReference type="Pfam" id="PF17917">
    <property type="entry name" value="RT_RNaseH"/>
    <property type="match status" value="1"/>
</dbReference>
<evidence type="ECO:0000313" key="10">
    <source>
        <dbReference type="Proteomes" id="UP000257109"/>
    </source>
</evidence>
<keyword evidence="10" id="KW-1185">Reference proteome</keyword>
<evidence type="ECO:0000259" key="8">
    <source>
        <dbReference type="Pfam" id="PF17917"/>
    </source>
</evidence>
<dbReference type="PANTHER" id="PTHR48475:SF1">
    <property type="entry name" value="RNASE H TYPE-1 DOMAIN-CONTAINING PROTEIN"/>
    <property type="match status" value="1"/>
</dbReference>
<dbReference type="Proteomes" id="UP000257109">
    <property type="component" value="Unassembled WGS sequence"/>
</dbReference>
<proteinExistence type="predicted"/>
<dbReference type="InterPro" id="IPR036397">
    <property type="entry name" value="RNaseH_sf"/>
</dbReference>
<sequence>MRYFPVERTCCTLAWAAWRLRAYMLSHTTWLISKTDPFKYIFEKPSLIGKIARWQVALFEYDIVHVMQKAIKGSVLADYLAHNPLADYQPMKHDFPNKYIFSLTNGIEQRKGWTLLFDGASNALGYNIEAVLISPQGVEYEAYAMGITMALEYQVKYLEVYGDSTLLCGEWETRDVKLTPYYSYIKELKKRFESVTFHHTP</sequence>
<keyword evidence="5" id="KW-0378">Hydrolase</keyword>
<keyword evidence="6" id="KW-0695">RNA-directed DNA polymerase</keyword>
<evidence type="ECO:0000256" key="4">
    <source>
        <dbReference type="ARBA" id="ARBA00022759"/>
    </source>
</evidence>
<dbReference type="OrthoDB" id="1730907at2759"/>
<dbReference type="Gene3D" id="3.30.420.10">
    <property type="entry name" value="Ribonuclease H-like superfamily/Ribonuclease H"/>
    <property type="match status" value="1"/>
</dbReference>
<accession>A0A371HPN6</accession>
<evidence type="ECO:0000256" key="2">
    <source>
        <dbReference type="ARBA" id="ARBA00022695"/>
    </source>
</evidence>
<protein>
    <recommendedName>
        <fullName evidence="11">RNase H type-1 domain-containing protein</fullName>
    </recommendedName>
</protein>
<dbReference type="GO" id="GO:0003676">
    <property type="term" value="F:nucleic acid binding"/>
    <property type="evidence" value="ECO:0007669"/>
    <property type="project" value="InterPro"/>
</dbReference>
<dbReference type="GO" id="GO:0003964">
    <property type="term" value="F:RNA-directed DNA polymerase activity"/>
    <property type="evidence" value="ECO:0007669"/>
    <property type="project" value="UniProtKB-KW"/>
</dbReference>
<keyword evidence="4" id="KW-0255">Endonuclease</keyword>
<dbReference type="PANTHER" id="PTHR48475">
    <property type="entry name" value="RIBONUCLEASE H"/>
    <property type="match status" value="1"/>
</dbReference>
<dbReference type="Pfam" id="PF13456">
    <property type="entry name" value="RVT_3"/>
    <property type="match status" value="1"/>
</dbReference>
<evidence type="ECO:0000256" key="3">
    <source>
        <dbReference type="ARBA" id="ARBA00022722"/>
    </source>
</evidence>
<evidence type="ECO:0000256" key="1">
    <source>
        <dbReference type="ARBA" id="ARBA00022679"/>
    </source>
</evidence>
<reference evidence="9" key="1">
    <citation type="submission" date="2018-05" db="EMBL/GenBank/DDBJ databases">
        <title>Draft genome of Mucuna pruriens seed.</title>
        <authorList>
            <person name="Nnadi N.E."/>
            <person name="Vos R."/>
            <person name="Hasami M.H."/>
            <person name="Devisetty U.K."/>
            <person name="Aguiy J.C."/>
        </authorList>
    </citation>
    <scope>NUCLEOTIDE SEQUENCE [LARGE SCALE GENOMIC DNA]</scope>
    <source>
        <strain evidence="9">JCA_2017</strain>
    </source>
</reference>
<dbReference type="InterPro" id="IPR041373">
    <property type="entry name" value="RT_RNaseH"/>
</dbReference>
<dbReference type="InterPro" id="IPR002156">
    <property type="entry name" value="RNaseH_domain"/>
</dbReference>
<keyword evidence="1" id="KW-0808">Transferase</keyword>
<evidence type="ECO:0000256" key="5">
    <source>
        <dbReference type="ARBA" id="ARBA00022801"/>
    </source>
</evidence>
<dbReference type="AlphaFoldDB" id="A0A371HPN6"/>